<evidence type="ECO:0000313" key="3">
    <source>
        <dbReference type="Proteomes" id="UP000072867"/>
    </source>
</evidence>
<dbReference type="InterPro" id="IPR041667">
    <property type="entry name" value="Cupin_8"/>
</dbReference>
<organism evidence="2 3">
    <name type="scientific">Sphingomonas sanguinis</name>
    <dbReference type="NCBI Taxonomy" id="33051"/>
    <lineage>
        <taxon>Bacteria</taxon>
        <taxon>Pseudomonadati</taxon>
        <taxon>Pseudomonadota</taxon>
        <taxon>Alphaproteobacteria</taxon>
        <taxon>Sphingomonadales</taxon>
        <taxon>Sphingomonadaceae</taxon>
        <taxon>Sphingomonas</taxon>
    </lineage>
</organism>
<dbReference type="PANTHER" id="PTHR12461">
    <property type="entry name" value="HYPOXIA-INDUCIBLE FACTOR 1 ALPHA INHIBITOR-RELATED"/>
    <property type="match status" value="1"/>
</dbReference>
<evidence type="ECO:0000313" key="2">
    <source>
        <dbReference type="EMBL" id="KTT69428.1"/>
    </source>
</evidence>
<dbReference type="RefSeq" id="WP_058733579.1">
    <property type="nucleotide sequence ID" value="NZ_LDTD01000069.1"/>
</dbReference>
<dbReference type="InterPro" id="IPR003347">
    <property type="entry name" value="JmjC_dom"/>
</dbReference>
<dbReference type="SMART" id="SM00558">
    <property type="entry name" value="JmjC"/>
    <property type="match status" value="1"/>
</dbReference>
<name>A0A147HWZ6_9SPHN</name>
<gene>
    <name evidence="2" type="ORF">NS319_10505</name>
</gene>
<dbReference type="SUPFAM" id="SSF51197">
    <property type="entry name" value="Clavaminate synthase-like"/>
    <property type="match status" value="1"/>
</dbReference>
<comment type="caution">
    <text evidence="2">The sequence shown here is derived from an EMBL/GenBank/DDBJ whole genome shotgun (WGS) entry which is preliminary data.</text>
</comment>
<dbReference type="InterPro" id="IPR014710">
    <property type="entry name" value="RmlC-like_jellyroll"/>
</dbReference>
<dbReference type="Pfam" id="PF13621">
    <property type="entry name" value="Cupin_8"/>
    <property type="match status" value="1"/>
</dbReference>
<dbReference type="Proteomes" id="UP000072867">
    <property type="component" value="Unassembled WGS sequence"/>
</dbReference>
<dbReference type="AlphaFoldDB" id="A0A147HWZ6"/>
<proteinExistence type="predicted"/>
<feature type="domain" description="JmjC" evidence="1">
    <location>
        <begin position="98"/>
        <end position="278"/>
    </location>
</feature>
<reference evidence="2 3" key="1">
    <citation type="journal article" date="2016" name="Front. Microbiol.">
        <title>Genomic Resource of Rice Seed Associated Bacteria.</title>
        <authorList>
            <person name="Midha S."/>
            <person name="Bansal K."/>
            <person name="Sharma S."/>
            <person name="Kumar N."/>
            <person name="Patil P.P."/>
            <person name="Chaudhry V."/>
            <person name="Patil P.B."/>
        </authorList>
    </citation>
    <scope>NUCLEOTIDE SEQUENCE [LARGE SCALE GENOMIC DNA]</scope>
    <source>
        <strain evidence="2 3">NS319</strain>
    </source>
</reference>
<evidence type="ECO:0000259" key="1">
    <source>
        <dbReference type="PROSITE" id="PS51184"/>
    </source>
</evidence>
<sequence>MADADPGLLTALPRVPEVTVVDAAELDRVLREADRPFVVRGLAADWPLVQAGRRSAEAARAYLLDHHRDRPFTVSVGVPGSGGRLFYDDAMAMNFRTMEAGLPEIFTRITEFAGKPDAPSIYLASIDMQRYFDGLHEANQIDLGERELLASIWIGTRTRIAAHNDVPHNLAVCAVGQRRFTLFPRDQFRNLYLGPVDNTPAGRAVSMVDFHAPDLDRHPRFAEALASGQVAELEAGDAVFIPALWWHHVEGTADFNVLVNYWWRDAPRWLGQPQEALNHAMMTIRDLPADQKAHWREMFDHYVFANDESVVAHIPQGGRGILNPMTPDLAGRIRAFLLRALSR</sequence>
<accession>A0A147HWZ6</accession>
<dbReference type="PANTHER" id="PTHR12461:SF105">
    <property type="entry name" value="HYPOXIA-INDUCIBLE FACTOR 1-ALPHA INHIBITOR"/>
    <property type="match status" value="1"/>
</dbReference>
<dbReference type="PROSITE" id="PS51184">
    <property type="entry name" value="JMJC"/>
    <property type="match status" value="1"/>
</dbReference>
<dbReference type="STRING" id="33051.SB4_17325"/>
<protein>
    <submittedName>
        <fullName evidence="2">Cupin</fullName>
    </submittedName>
</protein>
<dbReference type="PATRIC" id="fig|33051.3.peg.3281"/>
<dbReference type="EMBL" id="LDTD01000069">
    <property type="protein sequence ID" value="KTT69428.1"/>
    <property type="molecule type" value="Genomic_DNA"/>
</dbReference>
<dbReference type="Gene3D" id="2.60.120.10">
    <property type="entry name" value="Jelly Rolls"/>
    <property type="match status" value="1"/>
</dbReference>